<protein>
    <submittedName>
        <fullName evidence="1">Uncharacterized protein</fullName>
    </submittedName>
</protein>
<proteinExistence type="predicted"/>
<dbReference type="EMBL" id="PP554580">
    <property type="protein sequence ID" value="XCD29896.1"/>
    <property type="molecule type" value="Genomic_DNA"/>
</dbReference>
<name>A0AAU8BVP6_9VIRU</name>
<evidence type="ECO:0000313" key="1">
    <source>
        <dbReference type="EMBL" id="XCD29896.1"/>
    </source>
</evidence>
<organism evidence="1">
    <name type="scientific">Salmonella phage PMBT35</name>
    <dbReference type="NCBI Taxonomy" id="3137287"/>
    <lineage>
        <taxon>Viruses</taxon>
    </lineage>
</organism>
<sequence>MLVKAESINIRTDYNGSPWIKAGKVYPATLEKSGKFQGCYKAQGELGAPFYTRLEHSVHLGGKDWEIVNHE</sequence>
<reference evidence="1" key="1">
    <citation type="submission" date="2024-03" db="EMBL/GenBank/DDBJ databases">
        <title>This phage originates from the Bacteriophage catalogue of the Bacteriophage Competence Centre, Department of Microbiology und Biotechnology, Max Rubner-Institut, Kiel, Germany.</title>
        <authorList>
            <person name="Sprotte S."/>
            <person name="Brinks E."/>
        </authorList>
    </citation>
    <scope>NUCLEOTIDE SEQUENCE</scope>
</reference>
<accession>A0AAU8BVP6</accession>